<dbReference type="AlphaFoldDB" id="A0A5C3MFD1"/>
<evidence type="ECO:0000256" key="3">
    <source>
        <dbReference type="ARBA" id="ARBA00022771"/>
    </source>
</evidence>
<dbReference type="OrthoDB" id="2527451at2759"/>
<sequence>MTRQGVNNEEMCNCNVPAALRTVGEGSSSTGRPYYTCGNSGGCSFWKFADAPLGSGSGASGSSTVPAKRPYSKRKDSAHAPAARMCKCGEEASQRTVTKEGGNQGRKFWVCPTRDTGCGFFEWDDEPPRITTGVPREGVAGGMPRTLSNNTAGGSQSSDQCFKCGQVGHWSTNCPNPEGGTNKRARSFGTMANSSNPSLTCFTCKEPGHISPDCPNSGGSRPKASSGGGGGGQGQCFKCNQEGHWSKDCKNEGGGPSRSSSSGGTRGKRGGRGGGAPKSKRGRGGKKKSAFAAADGR</sequence>
<dbReference type="GO" id="GO:0006397">
    <property type="term" value="P:mRNA processing"/>
    <property type="evidence" value="ECO:0007669"/>
    <property type="project" value="UniProtKB-KW"/>
</dbReference>
<protein>
    <submittedName>
        <fullName evidence="9">Uncharacterized protein</fullName>
    </submittedName>
</protein>
<dbReference type="Pfam" id="PF00098">
    <property type="entry name" value="zf-CCHC"/>
    <property type="match status" value="3"/>
</dbReference>
<keyword evidence="10" id="KW-1185">Reference proteome</keyword>
<dbReference type="EMBL" id="ML213590">
    <property type="protein sequence ID" value="TFK44129.1"/>
    <property type="molecule type" value="Genomic_DNA"/>
</dbReference>
<dbReference type="Pfam" id="PF06839">
    <property type="entry name" value="Zn_ribbon_GRF"/>
    <property type="match status" value="1"/>
</dbReference>
<feature type="domain" description="CCHC-type" evidence="7">
    <location>
        <begin position="201"/>
        <end position="216"/>
    </location>
</feature>
<dbReference type="PROSITE" id="PS51999">
    <property type="entry name" value="ZF_GRF"/>
    <property type="match status" value="2"/>
</dbReference>
<dbReference type="STRING" id="68775.A0A5C3MFD1"/>
<evidence type="ECO:0000256" key="6">
    <source>
        <dbReference type="SAM" id="MobiDB-lite"/>
    </source>
</evidence>
<reference evidence="9 10" key="1">
    <citation type="journal article" date="2019" name="Nat. Ecol. Evol.">
        <title>Megaphylogeny resolves global patterns of mushroom evolution.</title>
        <authorList>
            <person name="Varga T."/>
            <person name="Krizsan K."/>
            <person name="Foldi C."/>
            <person name="Dima B."/>
            <person name="Sanchez-Garcia M."/>
            <person name="Sanchez-Ramirez S."/>
            <person name="Szollosi G.J."/>
            <person name="Szarkandi J.G."/>
            <person name="Papp V."/>
            <person name="Albert L."/>
            <person name="Andreopoulos W."/>
            <person name="Angelini C."/>
            <person name="Antonin V."/>
            <person name="Barry K.W."/>
            <person name="Bougher N.L."/>
            <person name="Buchanan P."/>
            <person name="Buyck B."/>
            <person name="Bense V."/>
            <person name="Catcheside P."/>
            <person name="Chovatia M."/>
            <person name="Cooper J."/>
            <person name="Damon W."/>
            <person name="Desjardin D."/>
            <person name="Finy P."/>
            <person name="Geml J."/>
            <person name="Haridas S."/>
            <person name="Hughes K."/>
            <person name="Justo A."/>
            <person name="Karasinski D."/>
            <person name="Kautmanova I."/>
            <person name="Kiss B."/>
            <person name="Kocsube S."/>
            <person name="Kotiranta H."/>
            <person name="LaButti K.M."/>
            <person name="Lechner B.E."/>
            <person name="Liimatainen K."/>
            <person name="Lipzen A."/>
            <person name="Lukacs Z."/>
            <person name="Mihaltcheva S."/>
            <person name="Morgado L.N."/>
            <person name="Niskanen T."/>
            <person name="Noordeloos M.E."/>
            <person name="Ohm R.A."/>
            <person name="Ortiz-Santana B."/>
            <person name="Ovrebo C."/>
            <person name="Racz N."/>
            <person name="Riley R."/>
            <person name="Savchenko A."/>
            <person name="Shiryaev A."/>
            <person name="Soop K."/>
            <person name="Spirin V."/>
            <person name="Szebenyi C."/>
            <person name="Tomsovsky M."/>
            <person name="Tulloss R.E."/>
            <person name="Uehling J."/>
            <person name="Grigoriev I.V."/>
            <person name="Vagvolgyi C."/>
            <person name="Papp T."/>
            <person name="Martin F.M."/>
            <person name="Miettinen O."/>
            <person name="Hibbett D.S."/>
            <person name="Nagy L.G."/>
        </authorList>
    </citation>
    <scope>NUCLEOTIDE SEQUENCE [LARGE SCALE GENOMIC DNA]</scope>
    <source>
        <strain evidence="9 10">CBS 166.37</strain>
    </source>
</reference>
<feature type="region of interest" description="Disordered" evidence="6">
    <location>
        <begin position="56"/>
        <end position="78"/>
    </location>
</feature>
<keyword evidence="2" id="KW-0479">Metal-binding</keyword>
<dbReference type="SMART" id="SM00343">
    <property type="entry name" value="ZnF_C2HC"/>
    <property type="match status" value="3"/>
</dbReference>
<dbReference type="PANTHER" id="PTHR33680">
    <property type="entry name" value="OS07G0190500 PROTEIN"/>
    <property type="match status" value="1"/>
</dbReference>
<dbReference type="PROSITE" id="PS50158">
    <property type="entry name" value="ZF_CCHC"/>
    <property type="match status" value="3"/>
</dbReference>
<accession>A0A5C3MFD1</accession>
<dbReference type="InterPro" id="IPR036875">
    <property type="entry name" value="Znf_CCHC_sf"/>
</dbReference>
<feature type="region of interest" description="Disordered" evidence="6">
    <location>
        <begin position="247"/>
        <end position="297"/>
    </location>
</feature>
<feature type="domain" description="CCHC-type" evidence="7">
    <location>
        <begin position="161"/>
        <end position="176"/>
    </location>
</feature>
<keyword evidence="4" id="KW-0862">Zinc</keyword>
<dbReference type="GO" id="GO:0003676">
    <property type="term" value="F:nucleic acid binding"/>
    <property type="evidence" value="ECO:0007669"/>
    <property type="project" value="InterPro"/>
</dbReference>
<evidence type="ECO:0000313" key="10">
    <source>
        <dbReference type="Proteomes" id="UP000308652"/>
    </source>
</evidence>
<keyword evidence="3 5" id="KW-0863">Zinc-finger</keyword>
<evidence type="ECO:0000259" key="7">
    <source>
        <dbReference type="PROSITE" id="PS50158"/>
    </source>
</evidence>
<dbReference type="PANTHER" id="PTHR33680:SF1">
    <property type="entry name" value="OS05G0489500 PROTEIN"/>
    <property type="match status" value="1"/>
</dbReference>
<dbReference type="Proteomes" id="UP000308652">
    <property type="component" value="Unassembled WGS sequence"/>
</dbReference>
<feature type="domain" description="CCHC-type" evidence="7">
    <location>
        <begin position="236"/>
        <end position="251"/>
    </location>
</feature>
<dbReference type="InterPro" id="IPR010666">
    <property type="entry name" value="Znf_GRF"/>
</dbReference>
<keyword evidence="1" id="KW-0507">mRNA processing</keyword>
<dbReference type="InterPro" id="IPR001878">
    <property type="entry name" value="Znf_CCHC"/>
</dbReference>
<evidence type="ECO:0000256" key="4">
    <source>
        <dbReference type="ARBA" id="ARBA00022833"/>
    </source>
</evidence>
<dbReference type="GO" id="GO:0008270">
    <property type="term" value="F:zinc ion binding"/>
    <property type="evidence" value="ECO:0007669"/>
    <property type="project" value="UniProtKB-KW"/>
</dbReference>
<evidence type="ECO:0000313" key="9">
    <source>
        <dbReference type="EMBL" id="TFK44129.1"/>
    </source>
</evidence>
<feature type="compositionally biased region" description="Basic residues" evidence="6">
    <location>
        <begin position="278"/>
        <end position="289"/>
    </location>
</feature>
<dbReference type="Gene3D" id="4.10.60.10">
    <property type="entry name" value="Zinc finger, CCHC-type"/>
    <property type="match status" value="3"/>
</dbReference>
<evidence type="ECO:0000259" key="8">
    <source>
        <dbReference type="PROSITE" id="PS51999"/>
    </source>
</evidence>
<name>A0A5C3MFD1_9AGAR</name>
<evidence type="ECO:0000256" key="5">
    <source>
        <dbReference type="PROSITE-ProRule" id="PRU00047"/>
    </source>
</evidence>
<proteinExistence type="predicted"/>
<dbReference type="SUPFAM" id="SSF57756">
    <property type="entry name" value="Retrovirus zinc finger-like domains"/>
    <property type="match status" value="3"/>
</dbReference>
<evidence type="ECO:0000256" key="1">
    <source>
        <dbReference type="ARBA" id="ARBA00022664"/>
    </source>
</evidence>
<organism evidence="9 10">
    <name type="scientific">Crucibulum laeve</name>
    <dbReference type="NCBI Taxonomy" id="68775"/>
    <lineage>
        <taxon>Eukaryota</taxon>
        <taxon>Fungi</taxon>
        <taxon>Dikarya</taxon>
        <taxon>Basidiomycota</taxon>
        <taxon>Agaricomycotina</taxon>
        <taxon>Agaricomycetes</taxon>
        <taxon>Agaricomycetidae</taxon>
        <taxon>Agaricales</taxon>
        <taxon>Agaricineae</taxon>
        <taxon>Nidulariaceae</taxon>
        <taxon>Crucibulum</taxon>
    </lineage>
</organism>
<feature type="domain" description="GRF-type" evidence="8">
    <location>
        <begin position="12"/>
        <end position="52"/>
    </location>
</feature>
<feature type="domain" description="GRF-type" evidence="8">
    <location>
        <begin position="86"/>
        <end position="127"/>
    </location>
</feature>
<evidence type="ECO:0000256" key="2">
    <source>
        <dbReference type="ARBA" id="ARBA00022723"/>
    </source>
</evidence>
<feature type="region of interest" description="Disordered" evidence="6">
    <location>
        <begin position="213"/>
        <end position="233"/>
    </location>
</feature>
<gene>
    <name evidence="9" type="ORF">BDQ12DRAFT_672441</name>
</gene>